<protein>
    <submittedName>
        <fullName evidence="3">Uncharacterized protein</fullName>
    </submittedName>
</protein>
<dbReference type="AlphaFoldDB" id="A0A846XC99"/>
<keyword evidence="4" id="KW-1185">Reference proteome</keyword>
<reference evidence="3 4" key="1">
    <citation type="submission" date="2020-04" db="EMBL/GenBank/DDBJ databases">
        <title>MicrobeNet Type strains.</title>
        <authorList>
            <person name="Nicholson A.C."/>
        </authorList>
    </citation>
    <scope>NUCLEOTIDE SEQUENCE [LARGE SCALE GENOMIC DNA]</scope>
    <source>
        <strain evidence="3 4">DSM 45078</strain>
    </source>
</reference>
<evidence type="ECO:0000313" key="4">
    <source>
        <dbReference type="Proteomes" id="UP000565715"/>
    </source>
</evidence>
<organism evidence="3 4">
    <name type="scientific">Nocardia speluncae</name>
    <dbReference type="NCBI Taxonomy" id="419477"/>
    <lineage>
        <taxon>Bacteria</taxon>
        <taxon>Bacillati</taxon>
        <taxon>Actinomycetota</taxon>
        <taxon>Actinomycetes</taxon>
        <taxon>Mycobacteriales</taxon>
        <taxon>Nocardiaceae</taxon>
        <taxon>Nocardia</taxon>
    </lineage>
</organism>
<name>A0A846XC99_9NOCA</name>
<evidence type="ECO:0000313" key="3">
    <source>
        <dbReference type="EMBL" id="NKY33025.1"/>
    </source>
</evidence>
<feature type="transmembrane region" description="Helical" evidence="2">
    <location>
        <begin position="48"/>
        <end position="69"/>
    </location>
</feature>
<sequence>MPLRTSREESRSAGERGAPERTPVASVGTDNLDNLQYGMYVAADRDPVFPVAFGVGSLTTLMVSGWAWTEFGRDSVLATVALMIPMVIALGAVLLAARRRPPRLGIQLSPTEVMLGNWPERTFRFPRAAVTKVTMSNGPWTGSSTAAAPSHDFRRRMHHYIQITLRSNDIFCVAADPHNNPVNDRIVRELRRTAGPAALEPQAARPPKRPLEAPAAAPESPTGLASPSSGEKLWAAATRKHDEVLLAYLPYETEPLILMRYPALTDITQPATAGFHDAMEEANALRTETMPSDSKFAAAYRDSVRRLAVAWATAERTAKREGTTYLDPRDRRKLEQAAKLLRHAEGAASSPERAVYLRQAKSILVELVDNGAIHTPPKIVEAIDTATSLAIEAAEQR</sequence>
<feature type="region of interest" description="Disordered" evidence="1">
    <location>
        <begin position="1"/>
        <end position="27"/>
    </location>
</feature>
<keyword evidence="2" id="KW-0472">Membrane</keyword>
<keyword evidence="2" id="KW-1133">Transmembrane helix</keyword>
<proteinExistence type="predicted"/>
<accession>A0A846XC99</accession>
<feature type="region of interest" description="Disordered" evidence="1">
    <location>
        <begin position="196"/>
        <end position="229"/>
    </location>
</feature>
<dbReference type="RefSeq" id="WP_068048391.1">
    <property type="nucleotide sequence ID" value="NZ_JAAXOO010000002.1"/>
</dbReference>
<feature type="compositionally biased region" description="Low complexity" evidence="1">
    <location>
        <begin position="212"/>
        <end position="221"/>
    </location>
</feature>
<comment type="caution">
    <text evidence="3">The sequence shown here is derived from an EMBL/GenBank/DDBJ whole genome shotgun (WGS) entry which is preliminary data.</text>
</comment>
<keyword evidence="2" id="KW-0812">Transmembrane</keyword>
<evidence type="ECO:0000256" key="2">
    <source>
        <dbReference type="SAM" id="Phobius"/>
    </source>
</evidence>
<evidence type="ECO:0000256" key="1">
    <source>
        <dbReference type="SAM" id="MobiDB-lite"/>
    </source>
</evidence>
<dbReference type="Proteomes" id="UP000565715">
    <property type="component" value="Unassembled WGS sequence"/>
</dbReference>
<feature type="transmembrane region" description="Helical" evidence="2">
    <location>
        <begin position="75"/>
        <end position="97"/>
    </location>
</feature>
<gene>
    <name evidence="3" type="ORF">HGA13_08060</name>
</gene>
<dbReference type="EMBL" id="JAAXOO010000002">
    <property type="protein sequence ID" value="NKY33025.1"/>
    <property type="molecule type" value="Genomic_DNA"/>
</dbReference>
<feature type="compositionally biased region" description="Basic and acidic residues" evidence="1">
    <location>
        <begin position="1"/>
        <end position="19"/>
    </location>
</feature>